<dbReference type="Gene3D" id="2.130.10.10">
    <property type="entry name" value="YVTN repeat-like/Quinoprotein amine dehydrogenase"/>
    <property type="match status" value="1"/>
</dbReference>
<name>W7TB07_9STRA</name>
<dbReference type="GO" id="GO:0000445">
    <property type="term" value="C:THO complex part of transcription export complex"/>
    <property type="evidence" value="ECO:0007669"/>
    <property type="project" value="TreeGrafter"/>
</dbReference>
<dbReference type="Proteomes" id="UP000019335">
    <property type="component" value="Unassembled WGS sequence"/>
</dbReference>
<dbReference type="PROSITE" id="PS50294">
    <property type="entry name" value="WD_REPEATS_REGION"/>
    <property type="match status" value="2"/>
</dbReference>
<organism evidence="6 7">
    <name type="scientific">Nannochloropsis gaditana</name>
    <dbReference type="NCBI Taxonomy" id="72520"/>
    <lineage>
        <taxon>Eukaryota</taxon>
        <taxon>Sar</taxon>
        <taxon>Stramenopiles</taxon>
        <taxon>Ochrophyta</taxon>
        <taxon>Eustigmatophyceae</taxon>
        <taxon>Eustigmatales</taxon>
        <taxon>Monodopsidaceae</taxon>
        <taxon>Nannochloropsis</taxon>
    </lineage>
</organism>
<proteinExistence type="inferred from homology"/>
<protein>
    <submittedName>
        <fullName evidence="6">Wd repeat-containing protein</fullName>
    </submittedName>
</protein>
<dbReference type="InterPro" id="IPR036322">
    <property type="entry name" value="WD40_repeat_dom_sf"/>
</dbReference>
<gene>
    <name evidence="6" type="ORF">Naga_101353g1</name>
</gene>
<evidence type="ECO:0000256" key="5">
    <source>
        <dbReference type="SAM" id="MobiDB-lite"/>
    </source>
</evidence>
<dbReference type="InterPro" id="IPR015943">
    <property type="entry name" value="WD40/YVTN_repeat-like_dom_sf"/>
</dbReference>
<dbReference type="AlphaFoldDB" id="W7TB07"/>
<comment type="similarity">
    <text evidence="3">Belongs to the THOC3 family.</text>
</comment>
<comment type="caution">
    <text evidence="6">The sequence shown here is derived from an EMBL/GenBank/DDBJ whole genome shotgun (WGS) entry which is preliminary data.</text>
</comment>
<dbReference type="PROSITE" id="PS50082">
    <property type="entry name" value="WD_REPEATS_2"/>
    <property type="match status" value="2"/>
</dbReference>
<dbReference type="InterPro" id="IPR040132">
    <property type="entry name" value="Tex1/THOC3"/>
</dbReference>
<dbReference type="GO" id="GO:0006406">
    <property type="term" value="P:mRNA export from nucleus"/>
    <property type="evidence" value="ECO:0007669"/>
    <property type="project" value="InterPro"/>
</dbReference>
<dbReference type="OrthoDB" id="340259at2759"/>
<evidence type="ECO:0000313" key="7">
    <source>
        <dbReference type="Proteomes" id="UP000019335"/>
    </source>
</evidence>
<dbReference type="Pfam" id="PF00400">
    <property type="entry name" value="WD40"/>
    <property type="match status" value="2"/>
</dbReference>
<evidence type="ECO:0000256" key="3">
    <source>
        <dbReference type="ARBA" id="ARBA00046343"/>
    </source>
</evidence>
<evidence type="ECO:0000256" key="1">
    <source>
        <dbReference type="ARBA" id="ARBA00022574"/>
    </source>
</evidence>
<feature type="repeat" description="WD" evidence="4">
    <location>
        <begin position="21"/>
        <end position="51"/>
    </location>
</feature>
<dbReference type="SMART" id="SM00320">
    <property type="entry name" value="WD40"/>
    <property type="match status" value="2"/>
</dbReference>
<keyword evidence="2" id="KW-0677">Repeat</keyword>
<dbReference type="EMBL" id="AZIL01002870">
    <property type="protein sequence ID" value="EWM20698.1"/>
    <property type="molecule type" value="Genomic_DNA"/>
</dbReference>
<reference evidence="6 7" key="1">
    <citation type="journal article" date="2014" name="Mol. Plant">
        <title>Chromosome Scale Genome Assembly and Transcriptome Profiling of Nannochloropsis gaditana in Nitrogen Depletion.</title>
        <authorList>
            <person name="Corteggiani Carpinelli E."/>
            <person name="Telatin A."/>
            <person name="Vitulo N."/>
            <person name="Forcato C."/>
            <person name="D'Angelo M."/>
            <person name="Schiavon R."/>
            <person name="Vezzi A."/>
            <person name="Giacometti G.M."/>
            <person name="Morosinotto T."/>
            <person name="Valle G."/>
        </authorList>
    </citation>
    <scope>NUCLEOTIDE SEQUENCE [LARGE SCALE GENOMIC DNA]</scope>
    <source>
        <strain evidence="6 7">B-31</strain>
    </source>
</reference>
<dbReference type="InterPro" id="IPR001680">
    <property type="entry name" value="WD40_rpt"/>
</dbReference>
<dbReference type="SUPFAM" id="SSF50978">
    <property type="entry name" value="WD40 repeat-like"/>
    <property type="match status" value="1"/>
</dbReference>
<evidence type="ECO:0000256" key="4">
    <source>
        <dbReference type="PROSITE-ProRule" id="PRU00221"/>
    </source>
</evidence>
<sequence length="130" mass="14026">MASAWEMKGRLEKATHGDISSGGHRRKVSCLRFNHSGSHLATGATDGSIRIHATVSTPQGLLTLSSSSASTVDFRGHDKGLSALGWNPTSETQFGSCGYDRTVRLWDARHKVEEGGREGEREGGRGMEQE</sequence>
<dbReference type="PANTHER" id="PTHR22839:SF0">
    <property type="entry name" value="THO COMPLEX SUBUNIT 3"/>
    <property type="match status" value="1"/>
</dbReference>
<dbReference type="PANTHER" id="PTHR22839">
    <property type="entry name" value="THO COMPLEX SUBUNIT 3 THO3"/>
    <property type="match status" value="1"/>
</dbReference>
<feature type="repeat" description="WD" evidence="4">
    <location>
        <begin position="74"/>
        <end position="107"/>
    </location>
</feature>
<evidence type="ECO:0000256" key="2">
    <source>
        <dbReference type="ARBA" id="ARBA00022737"/>
    </source>
</evidence>
<feature type="region of interest" description="Disordered" evidence="5">
    <location>
        <begin position="111"/>
        <end position="130"/>
    </location>
</feature>
<evidence type="ECO:0000313" key="6">
    <source>
        <dbReference type="EMBL" id="EWM20698.1"/>
    </source>
</evidence>
<keyword evidence="1 4" id="KW-0853">WD repeat</keyword>
<accession>W7TB07</accession>
<keyword evidence="7" id="KW-1185">Reference proteome</keyword>